<dbReference type="Proteomes" id="UP000002630">
    <property type="component" value="Linkage Group LG09"/>
</dbReference>
<proteinExistence type="predicted"/>
<dbReference type="EMBL" id="FN647757">
    <property type="protein sequence ID" value="CBJ28479.1"/>
    <property type="molecule type" value="Genomic_DNA"/>
</dbReference>
<keyword evidence="3" id="KW-1185">Reference proteome</keyword>
<sequence>MEVDSAAAEASSWQLEEVLACSEDETLDVGGEEEAAGLPFDAAEGEDSDDEPSPAGGAGLWDPSLGGIATLEEEIKKLEFPNLEDGTGNFGEKTMDNAVAMLMAKTGRGFSLKRENKTKVGCEFHLGLWWGADMNTPQVAKPESKRRNLGGTVARVAVQGHSYVESFRTKHLRTFNFVLNAVKYEQCSQHATEDTEAQILGALSYEAIPVVRDEEAARRLFEELVADPTKANLTYDTGSGELVDPSIPTSEAAGVSMVSRTSVPHFAELLRDQNVHTVVRITPMSTASECGHLVALGPDGFFLCTCLRQLVYGLLCPHAIKALWYQRASQFNGATISPRWRDSETPWTMAALAAKPAKLSTGAAGLTGPAGPTGQMPPVDTSPIVSSHSGPNLSAYAYANGVAVGKELGGMFKEVPSVASIQRLMESMKLHAKQQIEVEKRSLRDESTSRVFTGTLPRPTPALPQGDAGDPGRGGRGWGGKGSTRRGRAGEKGDPGSSSQGSGGGGNGGRRSGGRGGGTGHGRAGGGVNSAGFATGSPSGTTGVRRASHPPAGSDTTSAAPIGFQAAPVNGAHTSEGLALPFRALDNVDVSRRGGGQASPPFQTTAHLVQLGRLQPPPRKKQTGPSKRHKSSSAP</sequence>
<feature type="compositionally biased region" description="Gly residues" evidence="1">
    <location>
        <begin position="501"/>
        <end position="529"/>
    </location>
</feature>
<evidence type="ECO:0008006" key="4">
    <source>
        <dbReference type="Google" id="ProtNLM"/>
    </source>
</evidence>
<feature type="compositionally biased region" description="Acidic residues" evidence="1">
    <location>
        <begin position="22"/>
        <end position="35"/>
    </location>
</feature>
<organism evidence="2 3">
    <name type="scientific">Ectocarpus siliculosus</name>
    <name type="common">Brown alga</name>
    <name type="synonym">Conferva siliculosa</name>
    <dbReference type="NCBI Taxonomy" id="2880"/>
    <lineage>
        <taxon>Eukaryota</taxon>
        <taxon>Sar</taxon>
        <taxon>Stramenopiles</taxon>
        <taxon>Ochrophyta</taxon>
        <taxon>PX clade</taxon>
        <taxon>Phaeophyceae</taxon>
        <taxon>Ectocarpales</taxon>
        <taxon>Ectocarpaceae</taxon>
        <taxon>Ectocarpus</taxon>
    </lineage>
</organism>
<evidence type="ECO:0000313" key="3">
    <source>
        <dbReference type="Proteomes" id="UP000002630"/>
    </source>
</evidence>
<feature type="region of interest" description="Disordered" evidence="1">
    <location>
        <begin position="439"/>
        <end position="561"/>
    </location>
</feature>
<feature type="compositionally biased region" description="Gly residues" evidence="1">
    <location>
        <begin position="469"/>
        <end position="482"/>
    </location>
</feature>
<dbReference type="OrthoDB" id="3261031at2759"/>
<reference evidence="2 3" key="1">
    <citation type="journal article" date="2010" name="Nature">
        <title>The Ectocarpus genome and the independent evolution of multicellularity in brown algae.</title>
        <authorList>
            <person name="Cock J.M."/>
            <person name="Sterck L."/>
            <person name="Rouze P."/>
            <person name="Scornet D."/>
            <person name="Allen A.E."/>
            <person name="Amoutzias G."/>
            <person name="Anthouard V."/>
            <person name="Artiguenave F."/>
            <person name="Aury J.M."/>
            <person name="Badger J.H."/>
            <person name="Beszteri B."/>
            <person name="Billiau K."/>
            <person name="Bonnet E."/>
            <person name="Bothwell J.H."/>
            <person name="Bowler C."/>
            <person name="Boyen C."/>
            <person name="Brownlee C."/>
            <person name="Carrano C.J."/>
            <person name="Charrier B."/>
            <person name="Cho G.Y."/>
            <person name="Coelho S.M."/>
            <person name="Collen J."/>
            <person name="Corre E."/>
            <person name="Da Silva C."/>
            <person name="Delage L."/>
            <person name="Delaroque N."/>
            <person name="Dittami S.M."/>
            <person name="Doulbeau S."/>
            <person name="Elias M."/>
            <person name="Farnham G."/>
            <person name="Gachon C.M."/>
            <person name="Gschloessl B."/>
            <person name="Heesch S."/>
            <person name="Jabbari K."/>
            <person name="Jubin C."/>
            <person name="Kawai H."/>
            <person name="Kimura K."/>
            <person name="Kloareg B."/>
            <person name="Kupper F.C."/>
            <person name="Lang D."/>
            <person name="Le Bail A."/>
            <person name="Leblanc C."/>
            <person name="Lerouge P."/>
            <person name="Lohr M."/>
            <person name="Lopez P.J."/>
            <person name="Martens C."/>
            <person name="Maumus F."/>
            <person name="Michel G."/>
            <person name="Miranda-Saavedra D."/>
            <person name="Morales J."/>
            <person name="Moreau H."/>
            <person name="Motomura T."/>
            <person name="Nagasato C."/>
            <person name="Napoli C.A."/>
            <person name="Nelson D.R."/>
            <person name="Nyvall-Collen P."/>
            <person name="Peters A.F."/>
            <person name="Pommier C."/>
            <person name="Potin P."/>
            <person name="Poulain J."/>
            <person name="Quesneville H."/>
            <person name="Read B."/>
            <person name="Rensing S.A."/>
            <person name="Ritter A."/>
            <person name="Rousvoal S."/>
            <person name="Samanta M."/>
            <person name="Samson G."/>
            <person name="Schroeder D.C."/>
            <person name="Segurens B."/>
            <person name="Strittmatter M."/>
            <person name="Tonon T."/>
            <person name="Tregear J.W."/>
            <person name="Valentin K."/>
            <person name="von Dassow P."/>
            <person name="Yamagishi T."/>
            <person name="Van de Peer Y."/>
            <person name="Wincker P."/>
        </authorList>
    </citation>
    <scope>NUCLEOTIDE SEQUENCE [LARGE SCALE GENOMIC DNA]</scope>
    <source>
        <strain evidence="3">Ec32 / CCAP1310/4</strain>
    </source>
</reference>
<dbReference type="EMBL" id="FN649734">
    <property type="protein sequence ID" value="CBJ28479.1"/>
    <property type="molecule type" value="Genomic_DNA"/>
</dbReference>
<feature type="compositionally biased region" description="Basic and acidic residues" evidence="1">
    <location>
        <begin position="439"/>
        <end position="448"/>
    </location>
</feature>
<feature type="region of interest" description="Disordered" evidence="1">
    <location>
        <begin position="22"/>
        <end position="64"/>
    </location>
</feature>
<dbReference type="AlphaFoldDB" id="D7FHB2"/>
<feature type="compositionally biased region" description="Basic residues" evidence="1">
    <location>
        <begin position="618"/>
        <end position="635"/>
    </location>
</feature>
<protein>
    <recommendedName>
        <fullName evidence="4">SWIM-type domain-containing protein</fullName>
    </recommendedName>
</protein>
<dbReference type="InParanoid" id="D7FHB2"/>
<name>D7FHB2_ECTSI</name>
<evidence type="ECO:0000256" key="1">
    <source>
        <dbReference type="SAM" id="MobiDB-lite"/>
    </source>
</evidence>
<evidence type="ECO:0000313" key="2">
    <source>
        <dbReference type="EMBL" id="CBJ28479.1"/>
    </source>
</evidence>
<accession>D7FHB2</accession>
<feature type="region of interest" description="Disordered" evidence="1">
    <location>
        <begin position="590"/>
        <end position="635"/>
    </location>
</feature>
<feature type="compositionally biased region" description="Acidic residues" evidence="1">
    <location>
        <begin position="43"/>
        <end position="52"/>
    </location>
</feature>
<gene>
    <name evidence="2" type="ORF">Esi_0107_0010</name>
</gene>